<dbReference type="KEGG" id="sbn:Sbal195_1732"/>
<dbReference type="InterPro" id="IPR018958">
    <property type="entry name" value="Knr4/Smi1-like_dom"/>
</dbReference>
<dbReference type="HOGENOM" id="CLU_2275166_0_0_6"/>
<sequence length="105" mass="11918">MDSMNIEALKQILQSWINEGYAEGELSVEPEWYVLWHPEEIEEINRDYQLPEYAPGFLTFGGNGGGELLVVNDVGEVFYLPSIGMAPDTAIKIASNLQEFKEYMQ</sequence>
<accession>A9KXG5</accession>
<dbReference type="InterPro" id="IPR037883">
    <property type="entry name" value="Knr4/Smi1-like_sf"/>
</dbReference>
<dbReference type="GeneID" id="11774705"/>
<organism evidence="2 3">
    <name type="scientific">Shewanella baltica (strain OS195)</name>
    <dbReference type="NCBI Taxonomy" id="399599"/>
    <lineage>
        <taxon>Bacteria</taxon>
        <taxon>Pseudomonadati</taxon>
        <taxon>Pseudomonadota</taxon>
        <taxon>Gammaproteobacteria</taxon>
        <taxon>Alteromonadales</taxon>
        <taxon>Shewanellaceae</taxon>
        <taxon>Shewanella</taxon>
    </lineage>
</organism>
<feature type="domain" description="Knr4/Smi1-like" evidence="1">
    <location>
        <begin position="8"/>
        <end position="100"/>
    </location>
</feature>
<evidence type="ECO:0000313" key="2">
    <source>
        <dbReference type="EMBL" id="ABX48904.1"/>
    </source>
</evidence>
<dbReference type="EMBL" id="CP000891">
    <property type="protein sequence ID" value="ABX48904.1"/>
    <property type="molecule type" value="Genomic_DNA"/>
</dbReference>
<dbReference type="Proteomes" id="UP000000770">
    <property type="component" value="Chromosome"/>
</dbReference>
<protein>
    <recommendedName>
        <fullName evidence="1">Knr4/Smi1-like domain-containing protein</fullName>
    </recommendedName>
</protein>
<dbReference type="AlphaFoldDB" id="A9KXG5"/>
<evidence type="ECO:0000259" key="1">
    <source>
        <dbReference type="Pfam" id="PF09346"/>
    </source>
</evidence>
<dbReference type="Gene3D" id="3.40.1580.10">
    <property type="entry name" value="SMI1/KNR4-like"/>
    <property type="match status" value="1"/>
</dbReference>
<dbReference type="Pfam" id="PF09346">
    <property type="entry name" value="SMI1_KNR4"/>
    <property type="match status" value="1"/>
</dbReference>
<dbReference type="RefSeq" id="WP_006083850.1">
    <property type="nucleotide sequence ID" value="NC_009997.1"/>
</dbReference>
<proteinExistence type="predicted"/>
<gene>
    <name evidence="2" type="ordered locus">Sbal195_1732</name>
</gene>
<name>A9KXG5_SHEB9</name>
<reference evidence="2 3" key="1">
    <citation type="submission" date="2007-11" db="EMBL/GenBank/DDBJ databases">
        <title>Complete sequence of chromosome of Shewanella baltica OS195.</title>
        <authorList>
            <consortium name="US DOE Joint Genome Institute"/>
            <person name="Copeland A."/>
            <person name="Lucas S."/>
            <person name="Lapidus A."/>
            <person name="Barry K."/>
            <person name="Glavina del Rio T."/>
            <person name="Dalin E."/>
            <person name="Tice H."/>
            <person name="Pitluck S."/>
            <person name="Chain P."/>
            <person name="Malfatti S."/>
            <person name="Shin M."/>
            <person name="Vergez L."/>
            <person name="Schmutz J."/>
            <person name="Larimer F."/>
            <person name="Land M."/>
            <person name="Hauser L."/>
            <person name="Kyrpides N."/>
            <person name="Kim E."/>
            <person name="Brettar I."/>
            <person name="Rodrigues J."/>
            <person name="Konstantinidis K."/>
            <person name="Klappenbach J."/>
            <person name="Hofle M."/>
            <person name="Tiedje J."/>
            <person name="Richardson P."/>
        </authorList>
    </citation>
    <scope>NUCLEOTIDE SEQUENCE [LARGE SCALE GENOMIC DNA]</scope>
    <source>
        <strain evidence="2 3">OS195</strain>
    </source>
</reference>
<evidence type="ECO:0000313" key="3">
    <source>
        <dbReference type="Proteomes" id="UP000000770"/>
    </source>
</evidence>